<organism evidence="2 3">
    <name type="scientific">Streptomyces aureus</name>
    <dbReference type="NCBI Taxonomy" id="193461"/>
    <lineage>
        <taxon>Bacteria</taxon>
        <taxon>Bacillati</taxon>
        <taxon>Actinomycetota</taxon>
        <taxon>Actinomycetes</taxon>
        <taxon>Kitasatosporales</taxon>
        <taxon>Streptomycetaceae</taxon>
        <taxon>Streptomyces</taxon>
    </lineage>
</organism>
<evidence type="ECO:0000256" key="1">
    <source>
        <dbReference type="SAM" id="Phobius"/>
    </source>
</evidence>
<evidence type="ECO:0000313" key="3">
    <source>
        <dbReference type="Proteomes" id="UP001571476"/>
    </source>
</evidence>
<dbReference type="PROSITE" id="PS51257">
    <property type="entry name" value="PROKAR_LIPOPROTEIN"/>
    <property type="match status" value="1"/>
</dbReference>
<keyword evidence="1" id="KW-1133">Transmembrane helix</keyword>
<sequence>MRTRLALWGAGLLCLLVAVLGGCSASRQWRQAERIDAAPVRVTGVVTAVEHVPKSGYEQVIAYEVQGRRHTVRRSLGAGTGSPGVGHRVCLEADRDRPDVVRLCGERYPSGDDLYPTYVLVTVAGAIGACVVAGVANGVRRSRSKPSR</sequence>
<gene>
    <name evidence="2" type="ORF">ACEG43_07740</name>
</gene>
<keyword evidence="1" id="KW-0472">Membrane</keyword>
<protein>
    <recommendedName>
        <fullName evidence="4">DUF3592 domain-containing protein</fullName>
    </recommendedName>
</protein>
<keyword evidence="3" id="KW-1185">Reference proteome</keyword>
<dbReference type="Proteomes" id="UP001571476">
    <property type="component" value="Unassembled WGS sequence"/>
</dbReference>
<dbReference type="RefSeq" id="WP_372561948.1">
    <property type="nucleotide sequence ID" value="NZ_JBGOSP010000003.1"/>
</dbReference>
<feature type="transmembrane region" description="Helical" evidence="1">
    <location>
        <begin position="118"/>
        <end position="139"/>
    </location>
</feature>
<reference evidence="2 3" key="1">
    <citation type="submission" date="2024-08" db="EMBL/GenBank/DDBJ databases">
        <title>Genome sequence of Streptomyces aureus CACIA-1.46HGO.</title>
        <authorList>
            <person name="Evangelista-Martinez Z."/>
        </authorList>
    </citation>
    <scope>NUCLEOTIDE SEQUENCE [LARGE SCALE GENOMIC DNA]</scope>
    <source>
        <strain evidence="2 3">CACIA-1.46HGO</strain>
    </source>
</reference>
<evidence type="ECO:0000313" key="2">
    <source>
        <dbReference type="EMBL" id="MFA3836068.1"/>
    </source>
</evidence>
<evidence type="ECO:0008006" key="4">
    <source>
        <dbReference type="Google" id="ProtNLM"/>
    </source>
</evidence>
<dbReference type="EMBL" id="JBGOSP010000003">
    <property type="protein sequence ID" value="MFA3836068.1"/>
    <property type="molecule type" value="Genomic_DNA"/>
</dbReference>
<name>A0ABV4SGI2_9ACTN</name>
<keyword evidence="1" id="KW-0812">Transmembrane</keyword>
<proteinExistence type="predicted"/>
<accession>A0ABV4SGI2</accession>
<comment type="caution">
    <text evidence="2">The sequence shown here is derived from an EMBL/GenBank/DDBJ whole genome shotgun (WGS) entry which is preliminary data.</text>
</comment>